<organism evidence="4 5">
    <name type="scientific">Aristolochia fimbriata</name>
    <name type="common">White veined hardy Dutchman's pipe vine</name>
    <dbReference type="NCBI Taxonomy" id="158543"/>
    <lineage>
        <taxon>Eukaryota</taxon>
        <taxon>Viridiplantae</taxon>
        <taxon>Streptophyta</taxon>
        <taxon>Embryophyta</taxon>
        <taxon>Tracheophyta</taxon>
        <taxon>Spermatophyta</taxon>
        <taxon>Magnoliopsida</taxon>
        <taxon>Magnoliidae</taxon>
        <taxon>Piperales</taxon>
        <taxon>Aristolochiaceae</taxon>
        <taxon>Aristolochia</taxon>
    </lineage>
</organism>
<evidence type="ECO:0000256" key="2">
    <source>
        <dbReference type="ARBA" id="ARBA00009761"/>
    </source>
</evidence>
<sequence>MRCGKCNEAHFGARWGATGGHCWNSGKRFVVPLDARVSNSCDMDTSNPAALVNAELLKMHVGRRVRALVQVLRKEGANFVGLSTDGHQLTIRDSPPLPLSNFVEVIGIAEGNQSIRAEICTNFGEKADSLVYNRLCQLANGEFKSLFL</sequence>
<evidence type="ECO:0000256" key="3">
    <source>
        <dbReference type="ARBA" id="ARBA00023242"/>
    </source>
</evidence>
<dbReference type="PANTHER" id="PTHR47058:SF3">
    <property type="entry name" value="REPLICATION PROTEIN A 14 KDA SUBUNIT A-RELATED"/>
    <property type="match status" value="1"/>
</dbReference>
<accession>A0AAV7E7F7</accession>
<keyword evidence="3" id="KW-0539">Nucleus</keyword>
<evidence type="ECO:0000313" key="4">
    <source>
        <dbReference type="EMBL" id="KAG9443771.1"/>
    </source>
</evidence>
<protein>
    <submittedName>
        <fullName evidence="4">Uncharacterized protein</fullName>
    </submittedName>
</protein>
<comment type="similarity">
    <text evidence="2">Belongs to the replication factor A protein 3 family.</text>
</comment>
<dbReference type="InterPro" id="IPR012340">
    <property type="entry name" value="NA-bd_OB-fold"/>
</dbReference>
<dbReference type="GO" id="GO:0006310">
    <property type="term" value="P:DNA recombination"/>
    <property type="evidence" value="ECO:0007669"/>
    <property type="project" value="InterPro"/>
</dbReference>
<comment type="subcellular location">
    <subcellularLocation>
        <location evidence="1">Nucleus</location>
    </subcellularLocation>
</comment>
<dbReference type="Gene3D" id="2.40.50.140">
    <property type="entry name" value="Nucleic acid-binding proteins"/>
    <property type="match status" value="1"/>
</dbReference>
<dbReference type="GO" id="GO:0003677">
    <property type="term" value="F:DNA binding"/>
    <property type="evidence" value="ECO:0007669"/>
    <property type="project" value="InterPro"/>
</dbReference>
<reference evidence="4 5" key="1">
    <citation type="submission" date="2021-07" db="EMBL/GenBank/DDBJ databases">
        <title>The Aristolochia fimbriata genome: insights into angiosperm evolution, floral development and chemical biosynthesis.</title>
        <authorList>
            <person name="Jiao Y."/>
        </authorList>
    </citation>
    <scope>NUCLEOTIDE SEQUENCE [LARGE SCALE GENOMIC DNA]</scope>
    <source>
        <strain evidence="4">IBCAS-2021</strain>
        <tissue evidence="4">Leaf</tissue>
    </source>
</reference>
<dbReference type="EMBL" id="JAINDJ010000006">
    <property type="protein sequence ID" value="KAG9443771.1"/>
    <property type="molecule type" value="Genomic_DNA"/>
</dbReference>
<evidence type="ECO:0000256" key="1">
    <source>
        <dbReference type="ARBA" id="ARBA00004123"/>
    </source>
</evidence>
<evidence type="ECO:0000313" key="5">
    <source>
        <dbReference type="Proteomes" id="UP000825729"/>
    </source>
</evidence>
<dbReference type="SUPFAM" id="SSF50249">
    <property type="entry name" value="Nucleic acid-binding proteins"/>
    <property type="match status" value="1"/>
</dbReference>
<dbReference type="PANTHER" id="PTHR47058">
    <property type="entry name" value="REPLICATION PROTEIN A 14 KDA SUBUNIT A-RELATED"/>
    <property type="match status" value="1"/>
</dbReference>
<gene>
    <name evidence="4" type="ORF">H6P81_015111</name>
</gene>
<dbReference type="GO" id="GO:0031981">
    <property type="term" value="C:nuclear lumen"/>
    <property type="evidence" value="ECO:0007669"/>
    <property type="project" value="UniProtKB-ARBA"/>
</dbReference>
<name>A0AAV7E7F7_ARIFI</name>
<dbReference type="GO" id="GO:0006281">
    <property type="term" value="P:DNA repair"/>
    <property type="evidence" value="ECO:0007669"/>
    <property type="project" value="InterPro"/>
</dbReference>
<dbReference type="AlphaFoldDB" id="A0AAV7E7F7"/>
<keyword evidence="5" id="KW-1185">Reference proteome</keyword>
<dbReference type="InterPro" id="IPR013970">
    <property type="entry name" value="Rfa2"/>
</dbReference>
<comment type="caution">
    <text evidence="4">The sequence shown here is derived from an EMBL/GenBank/DDBJ whole genome shotgun (WGS) entry which is preliminary data.</text>
</comment>
<dbReference type="Pfam" id="PF08661">
    <property type="entry name" value="Rep_fac-A_3"/>
    <property type="match status" value="1"/>
</dbReference>
<proteinExistence type="inferred from homology"/>
<dbReference type="Proteomes" id="UP000825729">
    <property type="component" value="Unassembled WGS sequence"/>
</dbReference>
<dbReference type="GO" id="GO:0006260">
    <property type="term" value="P:DNA replication"/>
    <property type="evidence" value="ECO:0007669"/>
    <property type="project" value="InterPro"/>
</dbReference>
<dbReference type="CDD" id="cd04479">
    <property type="entry name" value="RPA3"/>
    <property type="match status" value="1"/>
</dbReference>